<dbReference type="EMBL" id="ML178873">
    <property type="protein sequence ID" value="TFK95842.1"/>
    <property type="molecule type" value="Genomic_DNA"/>
</dbReference>
<feature type="non-terminal residue" evidence="1">
    <location>
        <position position="139"/>
    </location>
</feature>
<dbReference type="Proteomes" id="UP000305067">
    <property type="component" value="Unassembled WGS sequence"/>
</dbReference>
<protein>
    <submittedName>
        <fullName evidence="1">Uncharacterized protein</fullName>
    </submittedName>
</protein>
<accession>A0A5C3Q1J5</accession>
<keyword evidence="2" id="KW-1185">Reference proteome</keyword>
<name>A0A5C3Q1J5_9AGAR</name>
<dbReference type="AlphaFoldDB" id="A0A5C3Q1J5"/>
<organism evidence="1 2">
    <name type="scientific">Pterulicium gracile</name>
    <dbReference type="NCBI Taxonomy" id="1884261"/>
    <lineage>
        <taxon>Eukaryota</taxon>
        <taxon>Fungi</taxon>
        <taxon>Dikarya</taxon>
        <taxon>Basidiomycota</taxon>
        <taxon>Agaricomycotina</taxon>
        <taxon>Agaricomycetes</taxon>
        <taxon>Agaricomycetidae</taxon>
        <taxon>Agaricales</taxon>
        <taxon>Pleurotineae</taxon>
        <taxon>Pterulaceae</taxon>
        <taxon>Pterulicium</taxon>
    </lineage>
</organism>
<sequence>MPNQEHPVQSCDSNLVHAARCPAAFLEYATPGFQNEACRTKVVGLTLHPAISSFVLGILRFRFRALGTLCLTSAITRTVSGISPSGGEWCSSRWYLAASPSTGKLKALTLAGISSSGRCHPIWWYLTSRISFGSPIALY</sequence>
<reference evidence="1 2" key="1">
    <citation type="journal article" date="2019" name="Nat. Ecol. Evol.">
        <title>Megaphylogeny resolves global patterns of mushroom evolution.</title>
        <authorList>
            <person name="Varga T."/>
            <person name="Krizsan K."/>
            <person name="Foldi C."/>
            <person name="Dima B."/>
            <person name="Sanchez-Garcia M."/>
            <person name="Sanchez-Ramirez S."/>
            <person name="Szollosi G.J."/>
            <person name="Szarkandi J.G."/>
            <person name="Papp V."/>
            <person name="Albert L."/>
            <person name="Andreopoulos W."/>
            <person name="Angelini C."/>
            <person name="Antonin V."/>
            <person name="Barry K.W."/>
            <person name="Bougher N.L."/>
            <person name="Buchanan P."/>
            <person name="Buyck B."/>
            <person name="Bense V."/>
            <person name="Catcheside P."/>
            <person name="Chovatia M."/>
            <person name="Cooper J."/>
            <person name="Damon W."/>
            <person name="Desjardin D."/>
            <person name="Finy P."/>
            <person name="Geml J."/>
            <person name="Haridas S."/>
            <person name="Hughes K."/>
            <person name="Justo A."/>
            <person name="Karasinski D."/>
            <person name="Kautmanova I."/>
            <person name="Kiss B."/>
            <person name="Kocsube S."/>
            <person name="Kotiranta H."/>
            <person name="LaButti K.M."/>
            <person name="Lechner B.E."/>
            <person name="Liimatainen K."/>
            <person name="Lipzen A."/>
            <person name="Lukacs Z."/>
            <person name="Mihaltcheva S."/>
            <person name="Morgado L.N."/>
            <person name="Niskanen T."/>
            <person name="Noordeloos M.E."/>
            <person name="Ohm R.A."/>
            <person name="Ortiz-Santana B."/>
            <person name="Ovrebo C."/>
            <person name="Racz N."/>
            <person name="Riley R."/>
            <person name="Savchenko A."/>
            <person name="Shiryaev A."/>
            <person name="Soop K."/>
            <person name="Spirin V."/>
            <person name="Szebenyi C."/>
            <person name="Tomsovsky M."/>
            <person name="Tulloss R.E."/>
            <person name="Uehling J."/>
            <person name="Grigoriev I.V."/>
            <person name="Vagvolgyi C."/>
            <person name="Papp T."/>
            <person name="Martin F.M."/>
            <person name="Miettinen O."/>
            <person name="Hibbett D.S."/>
            <person name="Nagy L.G."/>
        </authorList>
    </citation>
    <scope>NUCLEOTIDE SEQUENCE [LARGE SCALE GENOMIC DNA]</scope>
    <source>
        <strain evidence="1 2">CBS 309.79</strain>
    </source>
</reference>
<evidence type="ECO:0000313" key="2">
    <source>
        <dbReference type="Proteomes" id="UP000305067"/>
    </source>
</evidence>
<proteinExistence type="predicted"/>
<gene>
    <name evidence="1" type="ORF">BDV98DRAFT_577119</name>
</gene>
<evidence type="ECO:0000313" key="1">
    <source>
        <dbReference type="EMBL" id="TFK95842.1"/>
    </source>
</evidence>